<dbReference type="InterPro" id="IPR026033">
    <property type="entry name" value="Azg-like_bact_archaea"/>
</dbReference>
<name>A0A1T4KQT5_9SPIR</name>
<dbReference type="GeneID" id="303366546"/>
<feature type="transmembrane region" description="Helical" evidence="9">
    <location>
        <begin position="235"/>
        <end position="253"/>
    </location>
</feature>
<feature type="transmembrane region" description="Helical" evidence="9">
    <location>
        <begin position="18"/>
        <end position="35"/>
    </location>
</feature>
<keyword evidence="11" id="KW-1185">Reference proteome</keyword>
<dbReference type="EMBL" id="FUXC01000001">
    <property type="protein sequence ID" value="SJZ44718.1"/>
    <property type="molecule type" value="Genomic_DNA"/>
</dbReference>
<dbReference type="PANTHER" id="PTHR43337">
    <property type="entry name" value="XANTHINE/URACIL PERMEASE C887.17-RELATED"/>
    <property type="match status" value="1"/>
</dbReference>
<keyword evidence="6 8" id="KW-1133">Transmembrane helix</keyword>
<evidence type="ECO:0000256" key="6">
    <source>
        <dbReference type="ARBA" id="ARBA00022989"/>
    </source>
</evidence>
<evidence type="ECO:0000256" key="5">
    <source>
        <dbReference type="ARBA" id="ARBA00022692"/>
    </source>
</evidence>
<feature type="transmembrane region" description="Helical" evidence="9">
    <location>
        <begin position="131"/>
        <end position="151"/>
    </location>
</feature>
<evidence type="ECO:0000256" key="4">
    <source>
        <dbReference type="ARBA" id="ARBA00022475"/>
    </source>
</evidence>
<keyword evidence="7 8" id="KW-0472">Membrane</keyword>
<dbReference type="Proteomes" id="UP000190395">
    <property type="component" value="Unassembled WGS sequence"/>
</dbReference>
<reference evidence="10 11" key="1">
    <citation type="submission" date="2017-02" db="EMBL/GenBank/DDBJ databases">
        <authorList>
            <person name="Peterson S.W."/>
        </authorList>
    </citation>
    <scope>NUCLEOTIDE SEQUENCE [LARGE SCALE GENOMIC DNA]</scope>
    <source>
        <strain evidence="10 11">ATCC BAA-909</strain>
    </source>
</reference>
<evidence type="ECO:0000256" key="2">
    <source>
        <dbReference type="ARBA" id="ARBA00005697"/>
    </source>
</evidence>
<organism evidence="10 11">
    <name type="scientific">Treponema berlinense</name>
    <dbReference type="NCBI Taxonomy" id="225004"/>
    <lineage>
        <taxon>Bacteria</taxon>
        <taxon>Pseudomonadati</taxon>
        <taxon>Spirochaetota</taxon>
        <taxon>Spirochaetia</taxon>
        <taxon>Spirochaetales</taxon>
        <taxon>Treponemataceae</taxon>
        <taxon>Treponema</taxon>
    </lineage>
</organism>
<gene>
    <name evidence="10" type="ORF">SAMN02745152_00269</name>
</gene>
<evidence type="ECO:0000256" key="3">
    <source>
        <dbReference type="ARBA" id="ARBA00022448"/>
    </source>
</evidence>
<feature type="transmembrane region" description="Helical" evidence="9">
    <location>
        <begin position="47"/>
        <end position="69"/>
    </location>
</feature>
<feature type="transmembrane region" description="Helical" evidence="9">
    <location>
        <begin position="377"/>
        <end position="402"/>
    </location>
</feature>
<feature type="transmembrane region" description="Helical" evidence="9">
    <location>
        <begin position="195"/>
        <end position="215"/>
    </location>
</feature>
<evidence type="ECO:0000256" key="1">
    <source>
        <dbReference type="ARBA" id="ARBA00004651"/>
    </source>
</evidence>
<dbReference type="AlphaFoldDB" id="A0A1T4KQT5"/>
<dbReference type="STRING" id="225004.SAMN02745152_00269"/>
<keyword evidence="5 8" id="KW-0812">Transmembrane</keyword>
<accession>A0A1T4KQT5</accession>
<feature type="transmembrane region" description="Helical" evidence="9">
    <location>
        <begin position="171"/>
        <end position="190"/>
    </location>
</feature>
<proteinExistence type="inferred from homology"/>
<comment type="subcellular location">
    <subcellularLocation>
        <location evidence="1 8">Cell membrane</location>
        <topology evidence="1 8">Multi-pass membrane protein</topology>
    </subcellularLocation>
</comment>
<evidence type="ECO:0000313" key="10">
    <source>
        <dbReference type="EMBL" id="SJZ44718.1"/>
    </source>
</evidence>
<feature type="transmembrane region" description="Helical" evidence="9">
    <location>
        <begin position="98"/>
        <end position="119"/>
    </location>
</feature>
<comment type="similarity">
    <text evidence="2 8">Belongs to the nucleobase:cation symporter-2 (NCS2) (TC 2.A.40) family. Azg-like subfamily.</text>
</comment>
<dbReference type="GO" id="GO:0005886">
    <property type="term" value="C:plasma membrane"/>
    <property type="evidence" value="ECO:0007669"/>
    <property type="project" value="UniProtKB-SubCell"/>
</dbReference>
<dbReference type="OrthoDB" id="9808458at2"/>
<dbReference type="PIRSF" id="PIRSF005353">
    <property type="entry name" value="PbuG"/>
    <property type="match status" value="1"/>
</dbReference>
<evidence type="ECO:0000313" key="11">
    <source>
        <dbReference type="Proteomes" id="UP000190395"/>
    </source>
</evidence>
<keyword evidence="3 8" id="KW-0813">Transport</keyword>
<sequence length="434" mass="45257">METLFKIKEKGSTVSREIIGGITTFLAMSYILAVNPGMLGSIEGMSFGGVFTATAISAAIATLIMAFFANMPVALASGMGLNAFFTYTVCGQMGCSPWFALTAVLLEGVLFIVLSFFGVREAIINSIPSTMKKAVAVGIGLFIALIGLNNAGIVTSSNGTIIGFNAFDKSHISAIVAIIGLVITIVLYILKVPGAILIGIAATTVVGIPFGVTTIPENFKPVSVPQAPFLFRFDFSNVLTLKFFGVFFTFLFTDIFDTIGTLMGVAEQAKLIDEKGDIPNVKNALLADAVGTVAGACLGTSTVTSYVESSAGVAAGARTGLSSVVTAGFFVLALLFTPLFALVPSCATAPALIFVGFLMMQSVTSIKFSEITDGIPAFITILVMPFGYSISKGIAFGMIAYVISKVAGRKAKEISPVTWILAAVFVFALAIKAI</sequence>
<evidence type="ECO:0000256" key="7">
    <source>
        <dbReference type="ARBA" id="ARBA00023136"/>
    </source>
</evidence>
<dbReference type="Pfam" id="PF00860">
    <property type="entry name" value="Xan_ur_permease"/>
    <property type="match status" value="1"/>
</dbReference>
<dbReference type="RefSeq" id="WP_078930027.1">
    <property type="nucleotide sequence ID" value="NZ_CAMEQG010000002.1"/>
</dbReference>
<evidence type="ECO:0000256" key="8">
    <source>
        <dbReference type="PIRNR" id="PIRNR005353"/>
    </source>
</evidence>
<feature type="transmembrane region" description="Helical" evidence="9">
    <location>
        <begin position="414"/>
        <end position="431"/>
    </location>
</feature>
<evidence type="ECO:0000256" key="9">
    <source>
        <dbReference type="SAM" id="Phobius"/>
    </source>
</evidence>
<keyword evidence="4 8" id="KW-1003">Cell membrane</keyword>
<protein>
    <submittedName>
        <fullName evidence="10">Putative MFS transporter, AGZA family, xanthine/uracil permease</fullName>
    </submittedName>
</protein>
<dbReference type="GO" id="GO:0005345">
    <property type="term" value="F:purine nucleobase transmembrane transporter activity"/>
    <property type="evidence" value="ECO:0007669"/>
    <property type="project" value="TreeGrafter"/>
</dbReference>
<feature type="transmembrane region" description="Helical" evidence="9">
    <location>
        <begin position="328"/>
        <end position="357"/>
    </location>
</feature>
<dbReference type="InterPro" id="IPR006043">
    <property type="entry name" value="NCS2"/>
</dbReference>
<dbReference type="PANTHER" id="PTHR43337:SF1">
    <property type="entry name" value="XANTHINE_URACIL PERMEASE C887.17-RELATED"/>
    <property type="match status" value="1"/>
</dbReference>
<dbReference type="InterPro" id="IPR045018">
    <property type="entry name" value="Azg-like"/>
</dbReference>